<gene>
    <name evidence="1" type="ORF">TRP8649_02054</name>
</gene>
<keyword evidence="2" id="KW-1185">Reference proteome</keyword>
<dbReference type="Proteomes" id="UP000225972">
    <property type="component" value="Unassembled WGS sequence"/>
</dbReference>
<evidence type="ECO:0000313" key="2">
    <source>
        <dbReference type="Proteomes" id="UP000225972"/>
    </source>
</evidence>
<dbReference type="AlphaFoldDB" id="A0A238JDA3"/>
<accession>A0A238JDA3</accession>
<name>A0A238JDA3_9RHOB</name>
<reference evidence="2" key="1">
    <citation type="submission" date="2017-05" db="EMBL/GenBank/DDBJ databases">
        <authorList>
            <person name="Rodrigo-Torres L."/>
            <person name="Arahal R. D."/>
            <person name="Lucena T."/>
        </authorList>
    </citation>
    <scope>NUCLEOTIDE SEQUENCE [LARGE SCALE GENOMIC DNA]</scope>
    <source>
        <strain evidence="2">CECT 8649</strain>
    </source>
</reference>
<dbReference type="EMBL" id="FXXP01000001">
    <property type="protein sequence ID" value="SMX27942.1"/>
    <property type="molecule type" value="Genomic_DNA"/>
</dbReference>
<evidence type="ECO:0000313" key="1">
    <source>
        <dbReference type="EMBL" id="SMX27942.1"/>
    </source>
</evidence>
<sequence>MAALKSLFSRLGRKMAMKPEQAELIAKIKFPCC</sequence>
<proteinExistence type="predicted"/>
<organism evidence="1 2">
    <name type="scientific">Pelagimonas phthalicica</name>
    <dbReference type="NCBI Taxonomy" id="1037362"/>
    <lineage>
        <taxon>Bacteria</taxon>
        <taxon>Pseudomonadati</taxon>
        <taxon>Pseudomonadota</taxon>
        <taxon>Alphaproteobacteria</taxon>
        <taxon>Rhodobacterales</taxon>
        <taxon>Roseobacteraceae</taxon>
        <taxon>Pelagimonas</taxon>
    </lineage>
</organism>
<protein>
    <submittedName>
        <fullName evidence="1">Uncharacterized protein</fullName>
    </submittedName>
</protein>